<dbReference type="EMBL" id="MT631330">
    <property type="protein sequence ID" value="QNO48352.1"/>
    <property type="molecule type" value="Genomic_DNA"/>
</dbReference>
<sequence length="191" mass="21578">MVCVCNQYSIRTIHIGSYGAFTIGQEDRDPSRIGSPDFEHVIGTRKPIPYRSATSCGYPVDCVSDKRFIIRRIKQSQPDINPGIACKRYHTHLRIRGEVIHKDLCRSLCIGHRLLRGFAEILHADGPVNNERNIKRRSRVVIRIHATGPVERKHSMCGKSCSCDVALPCDGCGHVDDPTHLDRIRLDCCYN</sequence>
<evidence type="ECO:0000313" key="1">
    <source>
        <dbReference type="EMBL" id="QNO48352.1"/>
    </source>
</evidence>
<reference evidence="1" key="1">
    <citation type="submission" date="2020-06" db="EMBL/GenBank/DDBJ databases">
        <title>Unique genomic features of the anaerobic methanotrophic archaea.</title>
        <authorList>
            <person name="Chadwick G.L."/>
            <person name="Skennerton C.T."/>
            <person name="Laso-Perez R."/>
            <person name="Leu A.O."/>
            <person name="Speth D.R."/>
            <person name="Yu H."/>
            <person name="Morgan-Lang C."/>
            <person name="Hatzenpichler R."/>
            <person name="Goudeau D."/>
            <person name="Malmstrom R."/>
            <person name="Brazelton W.J."/>
            <person name="Woyke T."/>
            <person name="Hallam S.J."/>
            <person name="Tyson G.W."/>
            <person name="Wegener G."/>
            <person name="Boetius A."/>
            <person name="Orphan V."/>
        </authorList>
    </citation>
    <scope>NUCLEOTIDE SEQUENCE</scope>
</reference>
<organism evidence="1">
    <name type="scientific">Candidatus Methanogaster sp. ANME-2c ERB4</name>
    <dbReference type="NCBI Taxonomy" id="2759911"/>
    <lineage>
        <taxon>Archaea</taxon>
        <taxon>Methanobacteriati</taxon>
        <taxon>Methanobacteriota</taxon>
        <taxon>Stenosarchaea group</taxon>
        <taxon>Methanomicrobia</taxon>
        <taxon>Methanosarcinales</taxon>
        <taxon>ANME-2 cluster</taxon>
        <taxon>Candidatus Methanogasteraceae</taxon>
        <taxon>Candidatus Methanogaster</taxon>
    </lineage>
</organism>
<accession>A0A7G9YK18</accession>
<gene>
    <name evidence="1" type="ORF">EBJKFIMN_00002</name>
</gene>
<protein>
    <submittedName>
        <fullName evidence="1">Uncharacterized protein</fullName>
    </submittedName>
</protein>
<dbReference type="AlphaFoldDB" id="A0A7G9YK18"/>
<proteinExistence type="predicted"/>
<name>A0A7G9YK18_9EURY</name>